<dbReference type="FunFam" id="1.10.3210.10:FF:000001">
    <property type="entry name" value="GTP pyrophosphokinase RelA"/>
    <property type="match status" value="1"/>
</dbReference>
<dbReference type="PANTHER" id="PTHR21262:SF31">
    <property type="entry name" value="GTP PYROPHOSPHOKINASE"/>
    <property type="match status" value="1"/>
</dbReference>
<dbReference type="OrthoDB" id="9805041at2"/>
<keyword evidence="6" id="KW-0808">Transferase</keyword>
<feature type="domain" description="HD" evidence="4">
    <location>
        <begin position="48"/>
        <end position="147"/>
    </location>
</feature>
<dbReference type="FunFam" id="3.30.460.10:FF:000001">
    <property type="entry name" value="GTP pyrophosphokinase RelA"/>
    <property type="match status" value="1"/>
</dbReference>
<feature type="domain" description="TGS" evidence="5">
    <location>
        <begin position="388"/>
        <end position="449"/>
    </location>
</feature>
<dbReference type="AlphaFoldDB" id="A0A2Z4FRU0"/>
<dbReference type="GO" id="GO:0016301">
    <property type="term" value="F:kinase activity"/>
    <property type="evidence" value="ECO:0007669"/>
    <property type="project" value="UniProtKB-KW"/>
</dbReference>
<evidence type="ECO:0000259" key="4">
    <source>
        <dbReference type="PROSITE" id="PS51831"/>
    </source>
</evidence>
<comment type="function">
    <text evidence="2">In eubacteria ppGpp (guanosine 3'-diphosphate 5'-diphosphate) is a mediator of the stringent response that coordinates a variety of cellular activities in response to changes in nutritional abundance.</text>
</comment>
<accession>A0A2Z4FRU0</accession>
<reference evidence="6 7" key="1">
    <citation type="submission" date="2018-06" db="EMBL/GenBank/DDBJ databases">
        <title>Lujinxingia sediminis gen. nov. sp. nov., a new facultative anaerobic member of the class Deltaproteobacteria, and proposal of Lujinxingaceae fam. nov.</title>
        <authorList>
            <person name="Guo L.-Y."/>
            <person name="Li C.-M."/>
            <person name="Wang S."/>
            <person name="Du Z.-J."/>
        </authorList>
    </citation>
    <scope>NUCLEOTIDE SEQUENCE [LARGE SCALE GENOMIC DNA]</scope>
    <source>
        <strain evidence="6 7">FA350</strain>
    </source>
</reference>
<dbReference type="SMART" id="SM00954">
    <property type="entry name" value="RelA_SpoT"/>
    <property type="match status" value="1"/>
</dbReference>
<dbReference type="InterPro" id="IPR033655">
    <property type="entry name" value="TGS_RelA/SpoT"/>
</dbReference>
<dbReference type="Gene3D" id="3.30.70.260">
    <property type="match status" value="1"/>
</dbReference>
<feature type="domain" description="ACT" evidence="3">
    <location>
        <begin position="654"/>
        <end position="726"/>
    </location>
</feature>
<dbReference type="InterPro" id="IPR045865">
    <property type="entry name" value="ACT-like_dom_sf"/>
</dbReference>
<dbReference type="Gene3D" id="3.10.20.30">
    <property type="match status" value="1"/>
</dbReference>
<keyword evidence="6" id="KW-0418">Kinase</keyword>
<dbReference type="InterPro" id="IPR043519">
    <property type="entry name" value="NT_sf"/>
</dbReference>
<dbReference type="CDD" id="cd04876">
    <property type="entry name" value="ACT_RelA-SpoT"/>
    <property type="match status" value="1"/>
</dbReference>
<dbReference type="InterPro" id="IPR012675">
    <property type="entry name" value="Beta-grasp_dom_sf"/>
</dbReference>
<evidence type="ECO:0000313" key="7">
    <source>
        <dbReference type="Proteomes" id="UP000249799"/>
    </source>
</evidence>
<dbReference type="InterPro" id="IPR007685">
    <property type="entry name" value="RelA_SpoT"/>
</dbReference>
<comment type="pathway">
    <text evidence="1">Purine metabolism.</text>
</comment>
<dbReference type="Pfam" id="PF13328">
    <property type="entry name" value="HD_4"/>
    <property type="match status" value="1"/>
</dbReference>
<proteinExistence type="inferred from homology"/>
<dbReference type="Pfam" id="PF19296">
    <property type="entry name" value="RelA_AH_RIS"/>
    <property type="match status" value="1"/>
</dbReference>
<dbReference type="Pfam" id="PF13291">
    <property type="entry name" value="ACT_4"/>
    <property type="match status" value="1"/>
</dbReference>
<dbReference type="PROSITE" id="PS51671">
    <property type="entry name" value="ACT"/>
    <property type="match status" value="1"/>
</dbReference>
<sequence>MQLETRLNTIIKKIRRYLPDADIDMLRRAFRFASDMHEGQTRKSGEPYMSHPLEVMDLIAELRLDVSSLVAGLLHDTVEDSETTVEELTEMFGDDVAFLVDGVTKLSKFEFNTREEHQAENIRKMIIAMSRDLRVILLKLADRLHNMRTLKYMPAEKQERIAQETMDIYAPLAHRLGIHWLKTELQDLSFRYLYPESYYEIAEKVASKKRERENFIREVIHILDELFRENGIVAKIDGRPKNFWSIFLKMRQQQIEFEQVFDVLGFRTIIQDKAKCYEALGLVHNLWKPIPGRFKDYIAIPKPNGYQSLHTSVIGPYQERIEVQIRTEHMHKIAEEGIAAHWLYKEGKAVPDKDDQKFAWLHRLMEEHQDLEDPREFLEQVKIDLFHDEVFVFTPGGDVMEFPSGATCVDFAYAIHSEVGHHCAGAKVNGQMVPLRHELKNGDIVEVITNKNQKPNKDWLEFVKTGRAQTKIRKSVREEQRERSRELGRELLNRQLKKFGTNFAAVERNGTLEEVAEKSKFASIDEMLADIGYGKAQPEHVVEKLFPTEEVEEETPKKKDSKIGQIWEKITTRATPQSPGVTLNGIDDILVNYAKCCSPVPGDDIVGFVTRGRGLSVHQRSCPRMAHLEPERLIDVSWDSQAASEHSKARRPVKIRVYCTDKPGLLANMGQSFQAAGVNIKQAHCVTTDEKRAVNTFEVMVSNAEQLRRAMRNIEKLKGVYRVERA</sequence>
<dbReference type="InterPro" id="IPR004811">
    <property type="entry name" value="RelA/Spo_fam"/>
</dbReference>
<dbReference type="PROSITE" id="PS51880">
    <property type="entry name" value="TGS"/>
    <property type="match status" value="1"/>
</dbReference>
<dbReference type="Proteomes" id="UP000249799">
    <property type="component" value="Chromosome"/>
</dbReference>
<dbReference type="GO" id="GO:0015969">
    <property type="term" value="P:guanosine tetraphosphate metabolic process"/>
    <property type="evidence" value="ECO:0007669"/>
    <property type="project" value="InterPro"/>
</dbReference>
<evidence type="ECO:0000259" key="3">
    <source>
        <dbReference type="PROSITE" id="PS51671"/>
    </source>
</evidence>
<evidence type="ECO:0000256" key="2">
    <source>
        <dbReference type="RuleBase" id="RU003847"/>
    </source>
</evidence>
<evidence type="ECO:0000313" key="6">
    <source>
        <dbReference type="EMBL" id="AWV91435.1"/>
    </source>
</evidence>
<dbReference type="InterPro" id="IPR002912">
    <property type="entry name" value="ACT_dom"/>
</dbReference>
<dbReference type="FunFam" id="3.10.20.30:FF:000002">
    <property type="entry name" value="GTP pyrophosphokinase (RelA/SpoT)"/>
    <property type="match status" value="1"/>
</dbReference>
<dbReference type="InterPro" id="IPR004095">
    <property type="entry name" value="TGS"/>
</dbReference>
<dbReference type="SMART" id="SM00471">
    <property type="entry name" value="HDc"/>
    <property type="match status" value="1"/>
</dbReference>
<dbReference type="GO" id="GO:0005886">
    <property type="term" value="C:plasma membrane"/>
    <property type="evidence" value="ECO:0007669"/>
    <property type="project" value="TreeGrafter"/>
</dbReference>
<dbReference type="Gene3D" id="1.10.3210.10">
    <property type="entry name" value="Hypothetical protein af1432"/>
    <property type="match status" value="1"/>
</dbReference>
<dbReference type="CDD" id="cd05399">
    <property type="entry name" value="NT_Rel-Spo_like"/>
    <property type="match status" value="1"/>
</dbReference>
<evidence type="ECO:0000259" key="5">
    <source>
        <dbReference type="PROSITE" id="PS51880"/>
    </source>
</evidence>
<dbReference type="CDD" id="cd01668">
    <property type="entry name" value="TGS_RSH"/>
    <property type="match status" value="1"/>
</dbReference>
<dbReference type="CDD" id="cd00077">
    <property type="entry name" value="HDc"/>
    <property type="match status" value="1"/>
</dbReference>
<dbReference type="NCBIfam" id="TIGR00691">
    <property type="entry name" value="spoT_relA"/>
    <property type="match status" value="1"/>
</dbReference>
<dbReference type="InterPro" id="IPR012676">
    <property type="entry name" value="TGS-like"/>
</dbReference>
<dbReference type="SUPFAM" id="SSF109604">
    <property type="entry name" value="HD-domain/PDEase-like"/>
    <property type="match status" value="1"/>
</dbReference>
<dbReference type="PROSITE" id="PS51831">
    <property type="entry name" value="HD"/>
    <property type="match status" value="1"/>
</dbReference>
<organism evidence="6 7">
    <name type="scientific">Bradymonas sediminis</name>
    <dbReference type="NCBI Taxonomy" id="1548548"/>
    <lineage>
        <taxon>Bacteria</taxon>
        <taxon>Deltaproteobacteria</taxon>
        <taxon>Bradymonadales</taxon>
        <taxon>Bradymonadaceae</taxon>
        <taxon>Bradymonas</taxon>
    </lineage>
</organism>
<name>A0A2Z4FRU0_9DELT</name>
<protein>
    <submittedName>
        <fullName evidence="6">GTP pyrophosphokinase</fullName>
    </submittedName>
</protein>
<dbReference type="PANTHER" id="PTHR21262">
    <property type="entry name" value="GUANOSINE-3',5'-BIS DIPHOSPHATE 3'-PYROPHOSPHOHYDROLASE"/>
    <property type="match status" value="1"/>
</dbReference>
<comment type="similarity">
    <text evidence="2">Belongs to the relA/spoT family.</text>
</comment>
<dbReference type="SUPFAM" id="SSF81271">
    <property type="entry name" value="TGS-like"/>
    <property type="match status" value="1"/>
</dbReference>
<dbReference type="SUPFAM" id="SSF55021">
    <property type="entry name" value="ACT-like"/>
    <property type="match status" value="1"/>
</dbReference>
<keyword evidence="7" id="KW-1185">Reference proteome</keyword>
<dbReference type="InterPro" id="IPR006674">
    <property type="entry name" value="HD_domain"/>
</dbReference>
<evidence type="ECO:0000256" key="1">
    <source>
        <dbReference type="ARBA" id="ARBA00025704"/>
    </source>
</evidence>
<dbReference type="InterPro" id="IPR003607">
    <property type="entry name" value="HD/PDEase_dom"/>
</dbReference>
<dbReference type="InterPro" id="IPR045600">
    <property type="entry name" value="RelA/SpoT_AH_RIS"/>
</dbReference>
<gene>
    <name evidence="6" type="ORF">DN745_13600</name>
</gene>
<dbReference type="Pfam" id="PF04607">
    <property type="entry name" value="RelA_SpoT"/>
    <property type="match status" value="1"/>
</dbReference>
<dbReference type="Pfam" id="PF02824">
    <property type="entry name" value="TGS"/>
    <property type="match status" value="1"/>
</dbReference>
<dbReference type="Gene3D" id="3.30.460.10">
    <property type="entry name" value="Beta Polymerase, domain 2"/>
    <property type="match status" value="1"/>
</dbReference>
<dbReference type="SUPFAM" id="SSF81301">
    <property type="entry name" value="Nucleotidyltransferase"/>
    <property type="match status" value="1"/>
</dbReference>
<dbReference type="EMBL" id="CP030032">
    <property type="protein sequence ID" value="AWV91435.1"/>
    <property type="molecule type" value="Genomic_DNA"/>
</dbReference>
<dbReference type="KEGG" id="bsed:DN745_13600"/>